<gene>
    <name evidence="3" type="ORF">M438DRAFT_405069</name>
</gene>
<evidence type="ECO:0000313" key="4">
    <source>
        <dbReference type="Proteomes" id="UP000030706"/>
    </source>
</evidence>
<reference evidence="3 4" key="1">
    <citation type="journal article" date="2014" name="BMC Genomics">
        <title>Genome sequencing of four Aureobasidium pullulans varieties: biotechnological potential, stress tolerance, and description of new species.</title>
        <authorList>
            <person name="Gostin Ar C."/>
            <person name="Ohm R.A."/>
            <person name="Kogej T."/>
            <person name="Sonjak S."/>
            <person name="Turk M."/>
            <person name="Zajc J."/>
            <person name="Zalar P."/>
            <person name="Grube M."/>
            <person name="Sun H."/>
            <person name="Han J."/>
            <person name="Sharma A."/>
            <person name="Chiniquy J."/>
            <person name="Ngan C.Y."/>
            <person name="Lipzen A."/>
            <person name="Barry K."/>
            <person name="Grigoriev I.V."/>
            <person name="Gunde-Cimerman N."/>
        </authorList>
    </citation>
    <scope>NUCLEOTIDE SEQUENCE [LARGE SCALE GENOMIC DNA]</scope>
    <source>
        <strain evidence="3 4">EXF-150</strain>
    </source>
</reference>
<dbReference type="EMBL" id="KL584980">
    <property type="protein sequence ID" value="KEQ85676.1"/>
    <property type="molecule type" value="Genomic_DNA"/>
</dbReference>
<dbReference type="SUPFAM" id="SSF81383">
    <property type="entry name" value="F-box domain"/>
    <property type="match status" value="1"/>
</dbReference>
<dbReference type="Proteomes" id="UP000030706">
    <property type="component" value="Unassembled WGS sequence"/>
</dbReference>
<sequence>MTSSDAPSPLILAGDFIASPHTNEGEPSLLLLEYDHRITHGDITSQHFRIRPLFMRHLPSTTLPASHITIHTKMTAPSSKPDSAIARISNVRSASTNVNSSKTSTNSTMSPSKISHNYGISQQPSTPYYFKLPLEIFTMIALLCDAKDLPNLRLVCKHFLSFATKSFGDVCLSDLRHHLTKPSLEDLVSITAHHIFASCVKSIKFSTARETGINRWRIFDDLEEGDFRQSGQHVDMLVEALGNLKRCGNLKVFLGSFDKVTNVVHTILNKGHGYDKSYGVSETEAMDAHGTFSAISKATRLSEFPFKYISAHMSSTETFRHLRDVDKTEIIFSDGSFRLKPDLSVKLVFYQSFSIHEESLALTIQTGTTSEIRVEGSRWTVYRRQPYPVSKVLHHLAAIGGIFHYNRFKCLTLNNMTFEAESSGRLLALTRQSYQHLKISHVTLWDSNFDPEPDLGIRFLTHYKKCLGIETLEISNLWLIVGLPRHNKGHRFAKQKIVARDKVEVQRVLADLLDMVEGWYNKVREKTSNDENVSRQTHESESESEDEEDADYEENGYWLSSRDKIFRFR</sequence>
<feature type="domain" description="F-box" evidence="2">
    <location>
        <begin position="132"/>
        <end position="171"/>
    </location>
</feature>
<protein>
    <recommendedName>
        <fullName evidence="2">F-box domain-containing protein</fullName>
    </recommendedName>
</protein>
<feature type="region of interest" description="Disordered" evidence="1">
    <location>
        <begin position="527"/>
        <end position="555"/>
    </location>
</feature>
<keyword evidence="4" id="KW-1185">Reference proteome</keyword>
<evidence type="ECO:0000259" key="2">
    <source>
        <dbReference type="SMART" id="SM00256"/>
    </source>
</evidence>
<dbReference type="GeneID" id="40752067"/>
<dbReference type="HOGENOM" id="CLU_034745_0_0_1"/>
<dbReference type="InterPro" id="IPR036047">
    <property type="entry name" value="F-box-like_dom_sf"/>
</dbReference>
<feature type="compositionally biased region" description="Acidic residues" evidence="1">
    <location>
        <begin position="542"/>
        <end position="554"/>
    </location>
</feature>
<evidence type="ECO:0000313" key="3">
    <source>
        <dbReference type="EMBL" id="KEQ85676.1"/>
    </source>
</evidence>
<dbReference type="Pfam" id="PF00646">
    <property type="entry name" value="F-box"/>
    <property type="match status" value="1"/>
</dbReference>
<evidence type="ECO:0000256" key="1">
    <source>
        <dbReference type="SAM" id="MobiDB-lite"/>
    </source>
</evidence>
<dbReference type="CDD" id="cd09917">
    <property type="entry name" value="F-box_SF"/>
    <property type="match status" value="1"/>
</dbReference>
<feature type="compositionally biased region" description="Basic and acidic residues" evidence="1">
    <location>
        <begin position="527"/>
        <end position="541"/>
    </location>
</feature>
<accession>A0A074YFQ5</accession>
<dbReference type="SMART" id="SM00256">
    <property type="entry name" value="FBOX"/>
    <property type="match status" value="1"/>
</dbReference>
<dbReference type="RefSeq" id="XP_029761863.1">
    <property type="nucleotide sequence ID" value="XM_029909761.1"/>
</dbReference>
<dbReference type="AlphaFoldDB" id="A0A074YFQ5"/>
<proteinExistence type="predicted"/>
<name>A0A074YFQ5_AURPU</name>
<dbReference type="InterPro" id="IPR001810">
    <property type="entry name" value="F-box_dom"/>
</dbReference>
<organism evidence="3 4">
    <name type="scientific">Aureobasidium pullulans EXF-150</name>
    <dbReference type="NCBI Taxonomy" id="1043002"/>
    <lineage>
        <taxon>Eukaryota</taxon>
        <taxon>Fungi</taxon>
        <taxon>Dikarya</taxon>
        <taxon>Ascomycota</taxon>
        <taxon>Pezizomycotina</taxon>
        <taxon>Dothideomycetes</taxon>
        <taxon>Dothideomycetidae</taxon>
        <taxon>Dothideales</taxon>
        <taxon>Saccotheciaceae</taxon>
        <taxon>Aureobasidium</taxon>
    </lineage>
</organism>